<evidence type="ECO:0000313" key="4">
    <source>
        <dbReference type="Proteomes" id="UP001498398"/>
    </source>
</evidence>
<evidence type="ECO:0000259" key="2">
    <source>
        <dbReference type="Pfam" id="PF14214"/>
    </source>
</evidence>
<accession>A0ABR1J5P4</accession>
<dbReference type="EMBL" id="JBANRG010000034">
    <property type="protein sequence ID" value="KAK7450190.1"/>
    <property type="molecule type" value="Genomic_DNA"/>
</dbReference>
<evidence type="ECO:0000313" key="3">
    <source>
        <dbReference type="EMBL" id="KAK7450190.1"/>
    </source>
</evidence>
<name>A0ABR1J5P4_9AGAR</name>
<dbReference type="InterPro" id="IPR025476">
    <property type="entry name" value="Helitron_helicase-like"/>
</dbReference>
<evidence type="ECO:0000256" key="1">
    <source>
        <dbReference type="SAM" id="MobiDB-lite"/>
    </source>
</evidence>
<feature type="domain" description="Helitron helicase-like" evidence="2">
    <location>
        <begin position="3"/>
        <end position="201"/>
    </location>
</feature>
<keyword evidence="4" id="KW-1185">Reference proteome</keyword>
<feature type="region of interest" description="Disordered" evidence="1">
    <location>
        <begin position="450"/>
        <end position="492"/>
    </location>
</feature>
<reference evidence="3 4" key="1">
    <citation type="submission" date="2024-01" db="EMBL/GenBank/DDBJ databases">
        <title>A draft genome for the cacao thread blight pathogen Marasmiellus scandens.</title>
        <authorList>
            <person name="Baruah I.K."/>
            <person name="Leung J."/>
            <person name="Bukari Y."/>
            <person name="Amoako-Attah I."/>
            <person name="Meinhardt L.W."/>
            <person name="Bailey B.A."/>
            <person name="Cohen S.P."/>
        </authorList>
    </citation>
    <scope>NUCLEOTIDE SEQUENCE [LARGE SCALE GENOMIC DNA]</scope>
    <source>
        <strain evidence="3 4">GH-19</strain>
    </source>
</reference>
<dbReference type="Proteomes" id="UP001498398">
    <property type="component" value="Unassembled WGS sequence"/>
</dbReference>
<comment type="caution">
    <text evidence="3">The sequence shown here is derived from an EMBL/GenBank/DDBJ whole genome shotgun (WGS) entry which is preliminary data.</text>
</comment>
<organism evidence="3 4">
    <name type="scientific">Marasmiellus scandens</name>
    <dbReference type="NCBI Taxonomy" id="2682957"/>
    <lineage>
        <taxon>Eukaryota</taxon>
        <taxon>Fungi</taxon>
        <taxon>Dikarya</taxon>
        <taxon>Basidiomycota</taxon>
        <taxon>Agaricomycotina</taxon>
        <taxon>Agaricomycetes</taxon>
        <taxon>Agaricomycetidae</taxon>
        <taxon>Agaricales</taxon>
        <taxon>Marasmiineae</taxon>
        <taxon>Omphalotaceae</taxon>
        <taxon>Marasmiellus</taxon>
    </lineage>
</organism>
<gene>
    <name evidence="3" type="ORF">VKT23_013073</name>
</gene>
<sequence length="557" mass="62507">MLQRHAILLHTSLKCKRSNFANIATTFAAASAETIATVVENLKTGNFSKPANPEERQVMQLMKELNFITANVPGSTASRVTMRNEIRGMLVEKGVPSFYVTINPADVYNPVVKFLAGDEIDVDKLLPEHVPNYHDQSILVSCNPFVATQFFDLYMRAFVKAILGYDSDIGKTSGGILGHVKSYYGCVKAQGRGTLHCHMLVWVEGGLNPNEIKAKVLANDDVFKTWLVQFLEDTIVTDIPPPPNPSQSVPSSTFHPCSVRGSQVDGTDAEYTSCREQDMHNLVKSGEPKICRFDMDPGNTTPISTFDVDTGELNLRCVNGMVNNFNPTIIEALRCNMDLKFIGSGASPKAILYYITDYITKSPLKTHVAYATLEAALKQVDKLVSTDEPSTTRAKRMLQRCAYALVNQQELSAQQISSYLMEYGDHYTSHEFANLYWPSFERYVQRHDNTTDSVAPEEPNSGEDDDLYEQESNPDLESYDHEEEEAVDPVSAEDEEITLTLDQTLGNLVQTCSQVDNYLYRADALTNVCLWDFIHQLEKTKRRKLSRRSDNERAKQE</sequence>
<protein>
    <recommendedName>
        <fullName evidence="2">Helitron helicase-like domain-containing protein</fullName>
    </recommendedName>
</protein>
<dbReference type="Pfam" id="PF14214">
    <property type="entry name" value="Helitron_like_N"/>
    <property type="match status" value="1"/>
</dbReference>
<proteinExistence type="predicted"/>
<feature type="compositionally biased region" description="Acidic residues" evidence="1">
    <location>
        <begin position="480"/>
        <end position="492"/>
    </location>
</feature>
<feature type="compositionally biased region" description="Acidic residues" evidence="1">
    <location>
        <begin position="460"/>
        <end position="474"/>
    </location>
</feature>